<feature type="non-terminal residue" evidence="1">
    <location>
        <position position="59"/>
    </location>
</feature>
<dbReference type="EMBL" id="JASPKZ010004196">
    <property type="protein sequence ID" value="KAJ9590707.1"/>
    <property type="molecule type" value="Genomic_DNA"/>
</dbReference>
<reference evidence="1" key="2">
    <citation type="submission" date="2023-05" db="EMBL/GenBank/DDBJ databases">
        <authorList>
            <person name="Fouks B."/>
        </authorList>
    </citation>
    <scope>NUCLEOTIDE SEQUENCE</scope>
    <source>
        <strain evidence="1">Stay&amp;Tobe</strain>
        <tissue evidence="1">Testes</tissue>
    </source>
</reference>
<organism evidence="1 2">
    <name type="scientific">Diploptera punctata</name>
    <name type="common">Pacific beetle cockroach</name>
    <dbReference type="NCBI Taxonomy" id="6984"/>
    <lineage>
        <taxon>Eukaryota</taxon>
        <taxon>Metazoa</taxon>
        <taxon>Ecdysozoa</taxon>
        <taxon>Arthropoda</taxon>
        <taxon>Hexapoda</taxon>
        <taxon>Insecta</taxon>
        <taxon>Pterygota</taxon>
        <taxon>Neoptera</taxon>
        <taxon>Polyneoptera</taxon>
        <taxon>Dictyoptera</taxon>
        <taxon>Blattodea</taxon>
        <taxon>Blaberoidea</taxon>
        <taxon>Blaberidae</taxon>
        <taxon>Diplopterinae</taxon>
        <taxon>Diploptera</taxon>
    </lineage>
</organism>
<keyword evidence="2" id="KW-1185">Reference proteome</keyword>
<feature type="non-terminal residue" evidence="1">
    <location>
        <position position="1"/>
    </location>
</feature>
<evidence type="ECO:0000313" key="1">
    <source>
        <dbReference type="EMBL" id="KAJ9590707.1"/>
    </source>
</evidence>
<dbReference type="AlphaFoldDB" id="A0AAD8A1L6"/>
<reference evidence="1" key="1">
    <citation type="journal article" date="2023" name="IScience">
        <title>Live-bearing cockroach genome reveals convergent evolutionary mechanisms linked to viviparity in insects and beyond.</title>
        <authorList>
            <person name="Fouks B."/>
            <person name="Harrison M.C."/>
            <person name="Mikhailova A.A."/>
            <person name="Marchal E."/>
            <person name="English S."/>
            <person name="Carruthers M."/>
            <person name="Jennings E.C."/>
            <person name="Chiamaka E.L."/>
            <person name="Frigard R.A."/>
            <person name="Pippel M."/>
            <person name="Attardo G.M."/>
            <person name="Benoit J.B."/>
            <person name="Bornberg-Bauer E."/>
            <person name="Tobe S.S."/>
        </authorList>
    </citation>
    <scope>NUCLEOTIDE SEQUENCE</scope>
    <source>
        <strain evidence="1">Stay&amp;Tobe</strain>
    </source>
</reference>
<accession>A0AAD8A1L6</accession>
<proteinExistence type="predicted"/>
<evidence type="ECO:0000313" key="2">
    <source>
        <dbReference type="Proteomes" id="UP001233999"/>
    </source>
</evidence>
<protein>
    <submittedName>
        <fullName evidence="1">Uncharacterized protein</fullName>
    </submittedName>
</protein>
<gene>
    <name evidence="1" type="ORF">L9F63_016223</name>
</gene>
<comment type="caution">
    <text evidence="1">The sequence shown here is derived from an EMBL/GenBank/DDBJ whole genome shotgun (WGS) entry which is preliminary data.</text>
</comment>
<sequence>SFIRDLTMFDLKSPKFIERDSCAPPLTRTSADGRSRIYPYISISLFVKLNCFSLYCINR</sequence>
<dbReference type="Proteomes" id="UP001233999">
    <property type="component" value="Unassembled WGS sequence"/>
</dbReference>
<name>A0AAD8A1L6_DIPPU</name>